<evidence type="ECO:0000256" key="5">
    <source>
        <dbReference type="ARBA" id="ARBA00023242"/>
    </source>
</evidence>
<keyword evidence="9" id="KW-1185">Reference proteome</keyword>
<dbReference type="InterPro" id="IPR001471">
    <property type="entry name" value="AP2/ERF_dom"/>
</dbReference>
<feature type="compositionally biased region" description="Polar residues" evidence="6">
    <location>
        <begin position="167"/>
        <end position="184"/>
    </location>
</feature>
<dbReference type="PROSITE" id="PS51032">
    <property type="entry name" value="AP2_ERF"/>
    <property type="match status" value="1"/>
</dbReference>
<dbReference type="InterPro" id="IPR036955">
    <property type="entry name" value="AP2/ERF_dom_sf"/>
</dbReference>
<keyword evidence="4" id="KW-0804">Transcription</keyword>
<reference evidence="8 9" key="1">
    <citation type="journal article" date="2019" name="Nat. Plants">
        <title>Genome sequencing of Musa balbisiana reveals subgenome evolution and function divergence in polyploid bananas.</title>
        <authorList>
            <person name="Yao X."/>
        </authorList>
    </citation>
    <scope>NUCLEOTIDE SEQUENCE [LARGE SCALE GENOMIC DNA]</scope>
    <source>
        <strain evidence="9">cv. DH-PKW</strain>
        <tissue evidence="8">Leaves</tissue>
    </source>
</reference>
<dbReference type="SUPFAM" id="SSF54171">
    <property type="entry name" value="DNA-binding domain"/>
    <property type="match status" value="1"/>
</dbReference>
<evidence type="ECO:0000313" key="9">
    <source>
        <dbReference type="Proteomes" id="UP000317650"/>
    </source>
</evidence>
<keyword evidence="2" id="KW-0805">Transcription regulation</keyword>
<dbReference type="PANTHER" id="PTHR31190">
    <property type="entry name" value="DNA-BINDING DOMAIN"/>
    <property type="match status" value="1"/>
</dbReference>
<evidence type="ECO:0000256" key="3">
    <source>
        <dbReference type="ARBA" id="ARBA00023125"/>
    </source>
</evidence>
<dbReference type="InterPro" id="IPR044808">
    <property type="entry name" value="ERF_plant"/>
</dbReference>
<dbReference type="SMART" id="SM00380">
    <property type="entry name" value="AP2"/>
    <property type="match status" value="1"/>
</dbReference>
<dbReference type="InterPro" id="IPR016177">
    <property type="entry name" value="DNA-bd_dom_sf"/>
</dbReference>
<feature type="region of interest" description="Disordered" evidence="6">
    <location>
        <begin position="166"/>
        <end position="191"/>
    </location>
</feature>
<evidence type="ECO:0000256" key="1">
    <source>
        <dbReference type="ARBA" id="ARBA00004123"/>
    </source>
</evidence>
<dbReference type="Proteomes" id="UP000317650">
    <property type="component" value="Chromosome 6"/>
</dbReference>
<accession>A0A4S8IN17</accession>
<evidence type="ECO:0000256" key="4">
    <source>
        <dbReference type="ARBA" id="ARBA00023163"/>
    </source>
</evidence>
<dbReference type="FunFam" id="3.30.730.10:FF:000001">
    <property type="entry name" value="Ethylene-responsive transcription factor 2"/>
    <property type="match status" value="1"/>
</dbReference>
<evidence type="ECO:0000259" key="7">
    <source>
        <dbReference type="PROSITE" id="PS51032"/>
    </source>
</evidence>
<evidence type="ECO:0000313" key="8">
    <source>
        <dbReference type="EMBL" id="THU49629.1"/>
    </source>
</evidence>
<dbReference type="PRINTS" id="PR00367">
    <property type="entry name" value="ETHRSPELEMNT"/>
</dbReference>
<evidence type="ECO:0000256" key="6">
    <source>
        <dbReference type="SAM" id="MobiDB-lite"/>
    </source>
</evidence>
<dbReference type="EMBL" id="PYDT01000009">
    <property type="protein sequence ID" value="THU49629.1"/>
    <property type="molecule type" value="Genomic_DNA"/>
</dbReference>
<name>A0A4S8IN17_MUSBA</name>
<dbReference type="GO" id="GO:0009873">
    <property type="term" value="P:ethylene-activated signaling pathway"/>
    <property type="evidence" value="ECO:0007669"/>
    <property type="project" value="InterPro"/>
</dbReference>
<dbReference type="PANTHER" id="PTHR31190:SF480">
    <property type="entry name" value="ETHYLENE-RESPONSIVE TRANSCRIPTION FACTOR RAP2-12"/>
    <property type="match status" value="1"/>
</dbReference>
<feature type="region of interest" description="Disordered" evidence="6">
    <location>
        <begin position="27"/>
        <end position="48"/>
    </location>
</feature>
<dbReference type="GO" id="GO:0005634">
    <property type="term" value="C:nucleus"/>
    <property type="evidence" value="ECO:0007669"/>
    <property type="project" value="UniProtKB-SubCell"/>
</dbReference>
<evidence type="ECO:0000256" key="2">
    <source>
        <dbReference type="ARBA" id="ARBA00023015"/>
    </source>
</evidence>
<dbReference type="Pfam" id="PF00847">
    <property type="entry name" value="AP2"/>
    <property type="match status" value="1"/>
</dbReference>
<keyword evidence="3" id="KW-0238">DNA-binding</keyword>
<dbReference type="STRING" id="52838.A0A4S8IN17"/>
<comment type="caution">
    <text evidence="8">The sequence shown here is derived from an EMBL/GenBank/DDBJ whole genome shotgun (WGS) entry which is preliminary data.</text>
</comment>
<dbReference type="CDD" id="cd00018">
    <property type="entry name" value="AP2"/>
    <property type="match status" value="1"/>
</dbReference>
<feature type="domain" description="AP2/ERF" evidence="7">
    <location>
        <begin position="109"/>
        <end position="166"/>
    </location>
</feature>
<keyword evidence="5" id="KW-0539">Nucleus</keyword>
<gene>
    <name evidence="8" type="ORF">C4D60_Mb06t11550</name>
</gene>
<dbReference type="AlphaFoldDB" id="A0A4S8IN17"/>
<proteinExistence type="predicted"/>
<dbReference type="GO" id="GO:0003700">
    <property type="term" value="F:DNA-binding transcription factor activity"/>
    <property type="evidence" value="ECO:0007669"/>
    <property type="project" value="InterPro"/>
</dbReference>
<comment type="subcellular location">
    <subcellularLocation>
        <location evidence="1">Nucleus</location>
    </subcellularLocation>
</comment>
<sequence>MCGGAIISDFIPASRRVTAEQLWVGRQKGELKKGRHWDDDDDDFEADFRDFNDEAEEDEFDGGETEADEFDAVHFGFGSKAPFTREGSAKSGRFDGSAAKSAKRKRKNQYRGIRQRPWGKWAAEIRDPRKGLRVWLGTFNTAEEAARAYDAEARRIRGRKAKVNFPTAATASSSGSRKCSTKPTASEIPETSALEKLDFDQTSKNWSDQESECSRFMIDRELTKPVHMMNPLITVNSSAPPEGASPNFYSGEESNSFGYTDFVWELEARTPEITLILAPTEPDIYEDGGAQKKLKHNSSVETMPAEKISAIELSEELYPYEPCMKFLPAPYFGRSSDASIDSLFGGELVQGGVDVLDLWNFDDLPMEASVY</sequence>
<organism evidence="8 9">
    <name type="scientific">Musa balbisiana</name>
    <name type="common">Banana</name>
    <dbReference type="NCBI Taxonomy" id="52838"/>
    <lineage>
        <taxon>Eukaryota</taxon>
        <taxon>Viridiplantae</taxon>
        <taxon>Streptophyta</taxon>
        <taxon>Embryophyta</taxon>
        <taxon>Tracheophyta</taxon>
        <taxon>Spermatophyta</taxon>
        <taxon>Magnoliopsida</taxon>
        <taxon>Liliopsida</taxon>
        <taxon>Zingiberales</taxon>
        <taxon>Musaceae</taxon>
        <taxon>Musa</taxon>
    </lineage>
</organism>
<dbReference type="Gene3D" id="3.30.730.10">
    <property type="entry name" value="AP2/ERF domain"/>
    <property type="match status" value="1"/>
</dbReference>
<dbReference type="GO" id="GO:0003677">
    <property type="term" value="F:DNA binding"/>
    <property type="evidence" value="ECO:0007669"/>
    <property type="project" value="UniProtKB-KW"/>
</dbReference>
<protein>
    <recommendedName>
        <fullName evidence="7">AP2/ERF domain-containing protein</fullName>
    </recommendedName>
</protein>
<feature type="region of interest" description="Disordered" evidence="6">
    <location>
        <begin position="84"/>
        <end position="113"/>
    </location>
</feature>
<feature type="compositionally biased region" description="Basic and acidic residues" evidence="6">
    <location>
        <begin position="27"/>
        <end position="38"/>
    </location>
</feature>